<dbReference type="PANTHER" id="PTHR22550">
    <property type="entry name" value="SPORE GERMINATION PROTEIN"/>
    <property type="match status" value="1"/>
</dbReference>
<dbReference type="RefSeq" id="WP_145770725.1">
    <property type="nucleotide sequence ID" value="NZ_LR778301.1"/>
</dbReference>
<organism evidence="3 4">
    <name type="scientific">Denitratisoma oestradiolicum</name>
    <dbReference type="NCBI Taxonomy" id="311182"/>
    <lineage>
        <taxon>Bacteria</taxon>
        <taxon>Pseudomonadati</taxon>
        <taxon>Pseudomonadota</taxon>
        <taxon>Betaproteobacteria</taxon>
        <taxon>Nitrosomonadales</taxon>
        <taxon>Sterolibacteriaceae</taxon>
        <taxon>Denitratisoma</taxon>
    </lineage>
</organism>
<dbReference type="InterPro" id="IPR002035">
    <property type="entry name" value="VWF_A"/>
</dbReference>
<sequence>MSGLDFGILNLGAFLAHLEWLSPWALLGLPLPLLLRRLPPYRQRRPALYIAFFDLAVRGAGRVPEPGAVVVPAGITQMIVLALAWCLLLLALARPVYLEPPLTRIQPARDLLLAVDISPSMRARDYRDREGRPAERMAAVKDVLDEFIARRGGDRIGLLFFGQEPYVQAPFTLEHGTVRELLAQARPGMAGGRTLIGDALGLSIRMFEASTVPSKVVVLLSDGADTGSRVPPLKAAGFAARAGITVHTVAIGDPRAVGEDRVDVNALIDIAQATGGRAYRAEDRVGLAAIYRQLDALEQQNFKTLSWRPQRPLYPWPLGAALVLLLGWHAVAALAAALRFMPWAEQPRGTQIKSVRTELVEVHAAPPLGFDKLSPNGWALVQRFPGQQPEQDA</sequence>
<dbReference type="PANTHER" id="PTHR22550:SF18">
    <property type="entry name" value="VWFA DOMAIN-CONTAINING PROTEIN"/>
    <property type="match status" value="1"/>
</dbReference>
<dbReference type="Gene3D" id="3.40.50.410">
    <property type="entry name" value="von Willebrand factor, type A domain"/>
    <property type="match status" value="1"/>
</dbReference>
<protein>
    <recommendedName>
        <fullName evidence="2">VWFA domain-containing protein</fullName>
    </recommendedName>
</protein>
<keyword evidence="4" id="KW-1185">Reference proteome</keyword>
<dbReference type="InterPro" id="IPR036465">
    <property type="entry name" value="vWFA_dom_sf"/>
</dbReference>
<dbReference type="InterPro" id="IPR050768">
    <property type="entry name" value="UPF0353/GerABKA_families"/>
</dbReference>
<name>A0A6S6XVV0_9PROT</name>
<feature type="transmembrane region" description="Helical" evidence="1">
    <location>
        <begin position="12"/>
        <end position="35"/>
    </location>
</feature>
<dbReference type="Proteomes" id="UP000515733">
    <property type="component" value="Chromosome"/>
</dbReference>
<reference evidence="3 4" key="1">
    <citation type="submission" date="2020-03" db="EMBL/GenBank/DDBJ databases">
        <authorList>
            <consortium name="Genoscope - CEA"/>
            <person name="William W."/>
        </authorList>
    </citation>
    <scope>NUCLEOTIDE SEQUENCE [LARGE SCALE GENOMIC DNA]</scope>
    <source>
        <strain evidence="4">DSM 16959</strain>
    </source>
</reference>
<feature type="transmembrane region" description="Helical" evidence="1">
    <location>
        <begin position="313"/>
        <end position="338"/>
    </location>
</feature>
<dbReference type="SMART" id="SM00327">
    <property type="entry name" value="VWA"/>
    <property type="match status" value="1"/>
</dbReference>
<dbReference type="EMBL" id="LR778301">
    <property type="protein sequence ID" value="CAB1370174.1"/>
    <property type="molecule type" value="Genomic_DNA"/>
</dbReference>
<dbReference type="Pfam" id="PF00092">
    <property type="entry name" value="VWA"/>
    <property type="match status" value="1"/>
</dbReference>
<dbReference type="OrthoDB" id="6206554at2"/>
<feature type="domain" description="VWFA" evidence="2">
    <location>
        <begin position="110"/>
        <end position="294"/>
    </location>
</feature>
<feature type="transmembrane region" description="Helical" evidence="1">
    <location>
        <begin position="69"/>
        <end position="92"/>
    </location>
</feature>
<dbReference type="KEGG" id="doe:DENOEST_3020"/>
<gene>
    <name evidence="3" type="ORF">DENOEST_3020</name>
</gene>
<accession>A0A6S6XVV0</accession>
<keyword evidence="1" id="KW-0472">Membrane</keyword>
<proteinExistence type="predicted"/>
<keyword evidence="1" id="KW-1133">Transmembrane helix</keyword>
<dbReference type="AlphaFoldDB" id="A0A6S6XVV0"/>
<evidence type="ECO:0000313" key="3">
    <source>
        <dbReference type="EMBL" id="CAB1370174.1"/>
    </source>
</evidence>
<evidence type="ECO:0000259" key="2">
    <source>
        <dbReference type="PROSITE" id="PS50234"/>
    </source>
</evidence>
<dbReference type="PROSITE" id="PS50234">
    <property type="entry name" value="VWFA"/>
    <property type="match status" value="1"/>
</dbReference>
<dbReference type="SUPFAM" id="SSF53300">
    <property type="entry name" value="vWA-like"/>
    <property type="match status" value="1"/>
</dbReference>
<evidence type="ECO:0000313" key="4">
    <source>
        <dbReference type="Proteomes" id="UP000515733"/>
    </source>
</evidence>
<keyword evidence="1" id="KW-0812">Transmembrane</keyword>
<evidence type="ECO:0000256" key="1">
    <source>
        <dbReference type="SAM" id="Phobius"/>
    </source>
</evidence>